<dbReference type="EMBL" id="OVEO01000003">
    <property type="protein sequence ID" value="SPQ95089.1"/>
    <property type="molecule type" value="Genomic_DNA"/>
</dbReference>
<dbReference type="AlphaFoldDB" id="A0A0G4IYA8"/>
<keyword evidence="7" id="KW-0496">Mitochondrion</keyword>
<evidence type="ECO:0000313" key="7">
    <source>
        <dbReference type="EMBL" id="SPQ95089.1"/>
    </source>
</evidence>
<dbReference type="OrthoDB" id="1918685at2759"/>
<dbReference type="PROSITE" id="PS50013">
    <property type="entry name" value="CHROMO_2"/>
    <property type="match status" value="1"/>
</dbReference>
<keyword evidence="2" id="KW-0539">Nucleus</keyword>
<accession>A0A0G4IYA8</accession>
<dbReference type="PROSITE" id="PS00598">
    <property type="entry name" value="CHROMO_1"/>
    <property type="match status" value="1"/>
</dbReference>
<feature type="region of interest" description="Disordered" evidence="4">
    <location>
        <begin position="66"/>
        <end position="162"/>
    </location>
</feature>
<keyword evidence="3" id="KW-0175">Coiled coil</keyword>
<dbReference type="CDD" id="cd00024">
    <property type="entry name" value="CD_CSD"/>
    <property type="match status" value="1"/>
</dbReference>
<feature type="region of interest" description="Disordered" evidence="4">
    <location>
        <begin position="310"/>
        <end position="339"/>
    </location>
</feature>
<dbReference type="Pfam" id="PF00385">
    <property type="entry name" value="Chromo"/>
    <property type="match status" value="1"/>
</dbReference>
<feature type="compositionally biased region" description="Acidic residues" evidence="4">
    <location>
        <begin position="130"/>
        <end position="141"/>
    </location>
</feature>
<proteinExistence type="predicted"/>
<dbReference type="PRINTS" id="PR00504">
    <property type="entry name" value="CHROMODOMAIN"/>
</dbReference>
<dbReference type="Gene3D" id="2.40.50.40">
    <property type="match status" value="1"/>
</dbReference>
<reference evidence="6 8" key="1">
    <citation type="submission" date="2015-02" db="EMBL/GenBank/DDBJ databases">
        <authorList>
            <person name="Chooi Y.-H."/>
        </authorList>
    </citation>
    <scope>NUCLEOTIDE SEQUENCE [LARGE SCALE GENOMIC DNA]</scope>
    <source>
        <strain evidence="6">E3</strain>
    </source>
</reference>
<gene>
    <name evidence="6" type="ORF">PBRA_008043</name>
    <name evidence="7" type="ORF">PLBR_LOCUS2304</name>
</gene>
<protein>
    <recommendedName>
        <fullName evidence="5">Chromo domain-containing protein</fullName>
    </recommendedName>
</protein>
<dbReference type="GO" id="GO:0005634">
    <property type="term" value="C:nucleus"/>
    <property type="evidence" value="ECO:0007669"/>
    <property type="project" value="UniProtKB-SubCell"/>
</dbReference>
<reference evidence="7 9" key="2">
    <citation type="submission" date="2018-03" db="EMBL/GenBank/DDBJ databases">
        <authorList>
            <person name="Fogelqvist J."/>
        </authorList>
    </citation>
    <scope>NUCLEOTIDE SEQUENCE [LARGE SCALE GENOMIC DNA]</scope>
</reference>
<evidence type="ECO:0000313" key="6">
    <source>
        <dbReference type="EMBL" id="CEP00310.1"/>
    </source>
</evidence>
<dbReference type="InterPro" id="IPR000953">
    <property type="entry name" value="Chromo/chromo_shadow_dom"/>
</dbReference>
<dbReference type="InterPro" id="IPR023779">
    <property type="entry name" value="Chromodomain_CS"/>
</dbReference>
<evidence type="ECO:0000256" key="4">
    <source>
        <dbReference type="SAM" id="MobiDB-lite"/>
    </source>
</evidence>
<dbReference type="InterPro" id="IPR051219">
    <property type="entry name" value="Heterochromatin_chromo-domain"/>
</dbReference>
<feature type="coiled-coil region" evidence="3">
    <location>
        <begin position="258"/>
        <end position="302"/>
    </location>
</feature>
<feature type="domain" description="Chromo" evidence="5">
    <location>
        <begin position="13"/>
        <end position="71"/>
    </location>
</feature>
<geneLocation type="mitochondrion" evidence="7"/>
<dbReference type="SMART" id="SM00298">
    <property type="entry name" value="CHROMO"/>
    <property type="match status" value="1"/>
</dbReference>
<dbReference type="PANTHER" id="PTHR22812">
    <property type="entry name" value="CHROMOBOX PROTEIN"/>
    <property type="match status" value="1"/>
</dbReference>
<dbReference type="EMBL" id="CDSF01000100">
    <property type="protein sequence ID" value="CEP00310.1"/>
    <property type="molecule type" value="Genomic_DNA"/>
</dbReference>
<feature type="region of interest" description="Disordered" evidence="4">
    <location>
        <begin position="183"/>
        <end position="236"/>
    </location>
</feature>
<evidence type="ECO:0000256" key="2">
    <source>
        <dbReference type="ARBA" id="ARBA00023242"/>
    </source>
</evidence>
<evidence type="ECO:0000259" key="5">
    <source>
        <dbReference type="PROSITE" id="PS50013"/>
    </source>
</evidence>
<keyword evidence="8" id="KW-1185">Reference proteome</keyword>
<dbReference type="InterPro" id="IPR016197">
    <property type="entry name" value="Chromo-like_dom_sf"/>
</dbReference>
<dbReference type="SUPFAM" id="SSF54160">
    <property type="entry name" value="Chromo domain-like"/>
    <property type="match status" value="1"/>
</dbReference>
<dbReference type="STRING" id="37360.A0A0G4IYA8"/>
<name>A0A0G4IYA8_PLABS</name>
<dbReference type="InterPro" id="IPR017984">
    <property type="entry name" value="Chromo_dom_subgr"/>
</dbReference>
<dbReference type="InterPro" id="IPR023780">
    <property type="entry name" value="Chromo_domain"/>
</dbReference>
<organism evidence="6 8">
    <name type="scientific">Plasmodiophora brassicae</name>
    <name type="common">Clubroot disease agent</name>
    <dbReference type="NCBI Taxonomy" id="37360"/>
    <lineage>
        <taxon>Eukaryota</taxon>
        <taxon>Sar</taxon>
        <taxon>Rhizaria</taxon>
        <taxon>Endomyxa</taxon>
        <taxon>Phytomyxea</taxon>
        <taxon>Plasmodiophorida</taxon>
        <taxon>Plasmodiophoridae</taxon>
        <taxon>Plasmodiophora</taxon>
    </lineage>
</organism>
<dbReference type="Proteomes" id="UP000290189">
    <property type="component" value="Unassembled WGS sequence"/>
</dbReference>
<evidence type="ECO:0000313" key="9">
    <source>
        <dbReference type="Proteomes" id="UP000290189"/>
    </source>
</evidence>
<evidence type="ECO:0000313" key="8">
    <source>
        <dbReference type="Proteomes" id="UP000039324"/>
    </source>
</evidence>
<dbReference type="Proteomes" id="UP000039324">
    <property type="component" value="Unassembled WGS sequence"/>
</dbReference>
<sequence>MVRRRSSGSDELFEVEKIVGQRARNGRVEYEVKWKGYAKKYNTWEPAGNLMCPTILDEWYERQKKASMPSVSKRYGESDADDESVGSSEEEMRPKKSTPKRRTPKSDKKASSHSAKKSGKKSLEKKSLSDLEDVIGEDSDDAWITGKKSKVQAEGDSVEPVAKKPKISDVRMKVIKYVGPDGVAEAAEPPATGEVAEVTSGEPFTKEREAPEERPAIDEAPASECASPEEPDSTRDTDVAVEFEKVVGKLHEQLVHAHGEAARLNDDLQNERKRLQEAYETIDRLEKEVQQERSENQRLTDIIRCMTDAAAAAPDAPAPSSPVAEEAGPSIPSEPALPSEPVCVAGLACLATAENSL</sequence>
<feature type="compositionally biased region" description="Basic and acidic residues" evidence="4">
    <location>
        <begin position="204"/>
        <end position="217"/>
    </location>
</feature>
<comment type="subcellular location">
    <subcellularLocation>
        <location evidence="1">Nucleus</location>
    </subcellularLocation>
</comment>
<evidence type="ECO:0000256" key="3">
    <source>
        <dbReference type="SAM" id="Coils"/>
    </source>
</evidence>
<evidence type="ECO:0000256" key="1">
    <source>
        <dbReference type="ARBA" id="ARBA00004123"/>
    </source>
</evidence>
<feature type="compositionally biased region" description="Low complexity" evidence="4">
    <location>
        <begin position="218"/>
        <end position="228"/>
    </location>
</feature>